<dbReference type="EMBL" id="RJPS01000006">
    <property type="protein sequence ID" value="RSJ89571.1"/>
    <property type="molecule type" value="Genomic_DNA"/>
</dbReference>
<evidence type="ECO:0000313" key="1">
    <source>
        <dbReference type="EMBL" id="RSJ89571.1"/>
    </source>
</evidence>
<protein>
    <submittedName>
        <fullName evidence="1">Serine/threonine transporter SstT</fullName>
    </submittedName>
</protein>
<dbReference type="Proteomes" id="UP000270868">
    <property type="component" value="Unassembled WGS sequence"/>
</dbReference>
<organism evidence="1 2">
    <name type="scientific">Streptococcus cristatus</name>
    <dbReference type="NCBI Taxonomy" id="45634"/>
    <lineage>
        <taxon>Bacteria</taxon>
        <taxon>Bacillati</taxon>
        <taxon>Bacillota</taxon>
        <taxon>Bacilli</taxon>
        <taxon>Lactobacillales</taxon>
        <taxon>Streptococcaceae</taxon>
        <taxon>Streptococcus</taxon>
    </lineage>
</organism>
<proteinExistence type="predicted"/>
<name>A0A3R9M1U2_STRCR</name>
<reference evidence="1 2" key="1">
    <citation type="submission" date="2018-11" db="EMBL/GenBank/DDBJ databases">
        <title>Species Designations Belie Phenotypic and Genotypic Heterogeneity in Oral Streptococci.</title>
        <authorList>
            <person name="Velsko I."/>
        </authorList>
    </citation>
    <scope>NUCLEOTIDE SEQUENCE [LARGE SCALE GENOMIC DNA]</scope>
    <source>
        <strain evidence="1 2">A52</strain>
    </source>
</reference>
<gene>
    <name evidence="1" type="primary">sstT_1</name>
    <name evidence="1" type="ORF">D8792_06270</name>
</gene>
<evidence type="ECO:0000313" key="2">
    <source>
        <dbReference type="Proteomes" id="UP000270868"/>
    </source>
</evidence>
<comment type="caution">
    <text evidence="1">The sequence shown here is derived from an EMBL/GenBank/DDBJ whole genome shotgun (WGS) entry which is preliminary data.</text>
</comment>
<dbReference type="AlphaFoldDB" id="A0A3R9M1U2"/>
<accession>A0A3R9M1U2</accession>
<sequence length="55" mass="5820">MFHRILSAWNRANLIKRISIGIVTGALLALIFPQASAISLLGQIFVGGLKAIASS</sequence>